<organism evidence="2 3">
    <name type="scientific">Amycolatopsis rhabdoformis</name>
    <dbReference type="NCBI Taxonomy" id="1448059"/>
    <lineage>
        <taxon>Bacteria</taxon>
        <taxon>Bacillati</taxon>
        <taxon>Actinomycetota</taxon>
        <taxon>Actinomycetes</taxon>
        <taxon>Pseudonocardiales</taxon>
        <taxon>Pseudonocardiaceae</taxon>
        <taxon>Amycolatopsis</taxon>
    </lineage>
</organism>
<evidence type="ECO:0000313" key="3">
    <source>
        <dbReference type="Proteomes" id="UP001330812"/>
    </source>
</evidence>
<dbReference type="RefSeq" id="WP_326565134.1">
    <property type="nucleotide sequence ID" value="NZ_CP142149.1"/>
</dbReference>
<dbReference type="EMBL" id="CP142149">
    <property type="protein sequence ID" value="WSE26166.1"/>
    <property type="molecule type" value="Genomic_DNA"/>
</dbReference>
<feature type="region of interest" description="Disordered" evidence="1">
    <location>
        <begin position="116"/>
        <end position="140"/>
    </location>
</feature>
<sequence>MELTEREFSPEPGDTLLFENDRVRVWSMTLGPHEEFVFHQHHHDHLILWPWAGEVQGQQYTPAEAGRDEWGLAQRAEPGFAMFKTVGTDRPLTPHRVRNLRAEPVEHFIIELLEPSPSATEQPWQHNGRGEFSESARSGE</sequence>
<evidence type="ECO:0008006" key="4">
    <source>
        <dbReference type="Google" id="ProtNLM"/>
    </source>
</evidence>
<proteinExistence type="predicted"/>
<dbReference type="InterPro" id="IPR014710">
    <property type="entry name" value="RmlC-like_jellyroll"/>
</dbReference>
<dbReference type="Gene3D" id="2.60.120.10">
    <property type="entry name" value="Jelly Rolls"/>
    <property type="match status" value="1"/>
</dbReference>
<feature type="compositionally biased region" description="Basic and acidic residues" evidence="1">
    <location>
        <begin position="128"/>
        <end position="140"/>
    </location>
</feature>
<dbReference type="InterPro" id="IPR011051">
    <property type="entry name" value="RmlC_Cupin_sf"/>
</dbReference>
<accession>A0ABZ1HX32</accession>
<reference evidence="2 3" key="1">
    <citation type="journal article" date="2015" name="Int. J. Syst. Evol. Microbiol.">
        <title>Amycolatopsis rhabdoformis sp. nov., an actinomycete isolated from a tropical forest soil.</title>
        <authorList>
            <person name="Souza W.R."/>
            <person name="Silva R.E."/>
            <person name="Goodfellow M."/>
            <person name="Busarakam K."/>
            <person name="Figueiro F.S."/>
            <person name="Ferreira D."/>
            <person name="Rodrigues-Filho E."/>
            <person name="Moraes L.A.B."/>
            <person name="Zucchi T.D."/>
        </authorList>
    </citation>
    <scope>NUCLEOTIDE SEQUENCE [LARGE SCALE GENOMIC DNA]</scope>
    <source>
        <strain evidence="2 3">NCIMB 14900</strain>
    </source>
</reference>
<dbReference type="SUPFAM" id="SSF51182">
    <property type="entry name" value="RmlC-like cupins"/>
    <property type="match status" value="1"/>
</dbReference>
<evidence type="ECO:0000313" key="2">
    <source>
        <dbReference type="EMBL" id="WSE26166.1"/>
    </source>
</evidence>
<dbReference type="Proteomes" id="UP001330812">
    <property type="component" value="Chromosome"/>
</dbReference>
<keyword evidence="3" id="KW-1185">Reference proteome</keyword>
<evidence type="ECO:0000256" key="1">
    <source>
        <dbReference type="SAM" id="MobiDB-lite"/>
    </source>
</evidence>
<name>A0ABZ1HX32_9PSEU</name>
<gene>
    <name evidence="2" type="ORF">VSH64_25160</name>
</gene>
<protein>
    <recommendedName>
        <fullName evidence="4">Cupin domain-containing protein</fullName>
    </recommendedName>
</protein>